<protein>
    <submittedName>
        <fullName evidence="5">L-histidine N(Alpha)-methyltransferase</fullName>
        <ecNumber evidence="5">2.1.1.44</ecNumber>
    </submittedName>
</protein>
<dbReference type="PANTHER" id="PTHR43397">
    <property type="entry name" value="ERGOTHIONEINE BIOSYNTHESIS PROTEIN 1"/>
    <property type="match status" value="1"/>
</dbReference>
<dbReference type="NCBIfam" id="TIGR03438">
    <property type="entry name" value="egtD_ergothio"/>
    <property type="match status" value="1"/>
</dbReference>
<proteinExistence type="predicted"/>
<keyword evidence="2 5" id="KW-0808">Transferase</keyword>
<dbReference type="InterPro" id="IPR017804">
    <property type="entry name" value="MeTrfase_EgtD-like"/>
</dbReference>
<dbReference type="InterPro" id="IPR019257">
    <property type="entry name" value="MeTrfase_dom"/>
</dbReference>
<name>A0A5N1J7E6_9BACT</name>
<dbReference type="PIRSF" id="PIRSF018005">
    <property type="entry name" value="UCP018005"/>
    <property type="match status" value="1"/>
</dbReference>
<evidence type="ECO:0000259" key="4">
    <source>
        <dbReference type="Pfam" id="PF10017"/>
    </source>
</evidence>
<dbReference type="EMBL" id="VTWT01000001">
    <property type="protein sequence ID" value="KAA9346033.1"/>
    <property type="molecule type" value="Genomic_DNA"/>
</dbReference>
<dbReference type="Gene3D" id="3.40.50.150">
    <property type="entry name" value="Vaccinia Virus protein VP39"/>
    <property type="match status" value="1"/>
</dbReference>
<dbReference type="EC" id="2.1.1.44" evidence="5"/>
<gene>
    <name evidence="5" type="primary">egtD</name>
    <name evidence="5" type="ORF">F0P94_02840</name>
</gene>
<feature type="domain" description="Histidine-specific methyltransferase SAM-dependent" evidence="4">
    <location>
        <begin position="27"/>
        <end position="334"/>
    </location>
</feature>
<evidence type="ECO:0000256" key="1">
    <source>
        <dbReference type="ARBA" id="ARBA00022603"/>
    </source>
</evidence>
<dbReference type="Pfam" id="PF10017">
    <property type="entry name" value="Methyltransf_33"/>
    <property type="match status" value="1"/>
</dbReference>
<sequence>MDLLLNPNTNATPETESGTKPAFNTEFADDVKAGFAGSPKTLSSKYFYDGAGSKLFQQIMELPEYYPTRTEFSILKKQKAEIINFFNPSDFFHLVELGSGDGLKTKILLRQLLQAKARFEYIPVDISGDAINQLQSALSSELPDLKTVGFTGDYFKALHWLKRNKPGRKVVLFLGSNIGNFEDNGDLKFLQEIRKYLSPQDKILVGFDLQKDPRVIRQAYDDASGVTAAFNLNLLKRMNRELGANFEPEQFEHFTDYDPIAGVVKSYLVSKRNQTVTFSYLNHTVSFKAWEPIHTENSHKYSVDMIKELGRKSGFETEQLFTDEQHYFADVLFRVV</sequence>
<dbReference type="GO" id="GO:0052706">
    <property type="term" value="F:L-histidine N(alpha)-methyltransferase activity"/>
    <property type="evidence" value="ECO:0007669"/>
    <property type="project" value="UniProtKB-EC"/>
</dbReference>
<keyword evidence="1 5" id="KW-0489">Methyltransferase</keyword>
<dbReference type="InterPro" id="IPR029063">
    <property type="entry name" value="SAM-dependent_MTases_sf"/>
</dbReference>
<dbReference type="Proteomes" id="UP000326570">
    <property type="component" value="Unassembled WGS sequence"/>
</dbReference>
<keyword evidence="6" id="KW-1185">Reference proteome</keyword>
<dbReference type="InterPro" id="IPR051128">
    <property type="entry name" value="EgtD_Methyltrsf_superfamily"/>
</dbReference>
<organism evidence="5 6">
    <name type="scientific">Adhaeribacter soli</name>
    <dbReference type="NCBI Taxonomy" id="2607655"/>
    <lineage>
        <taxon>Bacteria</taxon>
        <taxon>Pseudomonadati</taxon>
        <taxon>Bacteroidota</taxon>
        <taxon>Cytophagia</taxon>
        <taxon>Cytophagales</taxon>
        <taxon>Hymenobacteraceae</taxon>
        <taxon>Adhaeribacter</taxon>
    </lineage>
</organism>
<evidence type="ECO:0000256" key="3">
    <source>
        <dbReference type="SAM" id="MobiDB-lite"/>
    </source>
</evidence>
<feature type="region of interest" description="Disordered" evidence="3">
    <location>
        <begin position="1"/>
        <end position="20"/>
    </location>
</feature>
<reference evidence="5 6" key="1">
    <citation type="submission" date="2019-09" db="EMBL/GenBank/DDBJ databases">
        <title>Genome sequence of Adhaeribacter sp. M2.</title>
        <authorList>
            <person name="Srinivasan S."/>
        </authorList>
    </citation>
    <scope>NUCLEOTIDE SEQUENCE [LARGE SCALE GENOMIC DNA]</scope>
    <source>
        <strain evidence="5 6">M2</strain>
    </source>
</reference>
<evidence type="ECO:0000256" key="2">
    <source>
        <dbReference type="ARBA" id="ARBA00022679"/>
    </source>
</evidence>
<accession>A0A5N1J7E6</accession>
<dbReference type="GO" id="GO:0032259">
    <property type="term" value="P:methylation"/>
    <property type="evidence" value="ECO:0007669"/>
    <property type="project" value="UniProtKB-KW"/>
</dbReference>
<feature type="compositionally biased region" description="Polar residues" evidence="3">
    <location>
        <begin position="1"/>
        <end position="18"/>
    </location>
</feature>
<dbReference type="InterPro" id="IPR035094">
    <property type="entry name" value="EgtD"/>
</dbReference>
<evidence type="ECO:0000313" key="6">
    <source>
        <dbReference type="Proteomes" id="UP000326570"/>
    </source>
</evidence>
<comment type="caution">
    <text evidence="5">The sequence shown here is derived from an EMBL/GenBank/DDBJ whole genome shotgun (WGS) entry which is preliminary data.</text>
</comment>
<dbReference type="PANTHER" id="PTHR43397:SF1">
    <property type="entry name" value="ERGOTHIONEINE BIOSYNTHESIS PROTEIN 1"/>
    <property type="match status" value="1"/>
</dbReference>
<dbReference type="SUPFAM" id="SSF53335">
    <property type="entry name" value="S-adenosyl-L-methionine-dependent methyltransferases"/>
    <property type="match status" value="1"/>
</dbReference>
<dbReference type="AlphaFoldDB" id="A0A5N1J7E6"/>
<dbReference type="RefSeq" id="WP_150902176.1">
    <property type="nucleotide sequence ID" value="NZ_VTWT01000001.1"/>
</dbReference>
<evidence type="ECO:0000313" key="5">
    <source>
        <dbReference type="EMBL" id="KAA9346033.1"/>
    </source>
</evidence>